<dbReference type="PANTHER" id="PTHR43802:SF1">
    <property type="entry name" value="IP11341P-RELATED"/>
    <property type="match status" value="1"/>
</dbReference>
<accession>A0ABU0J0J7</accession>
<dbReference type="Gene3D" id="3.90.226.10">
    <property type="entry name" value="2-enoyl-CoA Hydratase, Chain A, domain 1"/>
    <property type="match status" value="1"/>
</dbReference>
<reference evidence="2 3" key="1">
    <citation type="submission" date="2023-07" db="EMBL/GenBank/DDBJ databases">
        <title>Genomic Encyclopedia of Type Strains, Phase IV (KMG-IV): sequencing the most valuable type-strain genomes for metagenomic binning, comparative biology and taxonomic classification.</title>
        <authorList>
            <person name="Goeker M."/>
        </authorList>
    </citation>
    <scope>NUCLEOTIDE SEQUENCE [LARGE SCALE GENOMIC DNA]</scope>
    <source>
        <strain evidence="2 3">DSM 19619</strain>
    </source>
</reference>
<sequence length="237" mass="24864">MKVENDAAGVTVIEITRAEDGNHIRSADLVTLAGTFDAVAAEPGLRAVIVAGEGADFCCGRIGAKGLTAASDIRDDLELILAVNRRLNGLDVPVIAAVEGRAFGFGCGFATQCDLTIAAANARFALPEMSHGLPPLIVLSYFGKFVPSKKAFELALTSREFGAEEAQALGIVNEVTAPGGALARARELAASIAAMDADSVRLLRTFCRRMDGMTDDHMARTGVNTMALSLSARALRR</sequence>
<dbReference type="PANTHER" id="PTHR43802">
    <property type="entry name" value="ENOYL-COA HYDRATASE"/>
    <property type="match status" value="1"/>
</dbReference>
<comment type="similarity">
    <text evidence="1">Belongs to the enoyl-CoA hydratase/isomerase family.</text>
</comment>
<dbReference type="InterPro" id="IPR001753">
    <property type="entry name" value="Enoyl-CoA_hydra/iso"/>
</dbReference>
<dbReference type="InterPro" id="IPR029045">
    <property type="entry name" value="ClpP/crotonase-like_dom_sf"/>
</dbReference>
<dbReference type="EMBL" id="JAUSVX010000001">
    <property type="protein sequence ID" value="MDQ0467780.1"/>
    <property type="molecule type" value="Genomic_DNA"/>
</dbReference>
<dbReference type="CDD" id="cd06558">
    <property type="entry name" value="crotonase-like"/>
    <property type="match status" value="1"/>
</dbReference>
<dbReference type="Pfam" id="PF00378">
    <property type="entry name" value="ECH_1"/>
    <property type="match status" value="1"/>
</dbReference>
<organism evidence="2 3">
    <name type="scientific">Labrys wisconsinensis</name>
    <dbReference type="NCBI Taxonomy" id="425677"/>
    <lineage>
        <taxon>Bacteria</taxon>
        <taxon>Pseudomonadati</taxon>
        <taxon>Pseudomonadota</taxon>
        <taxon>Alphaproteobacteria</taxon>
        <taxon>Hyphomicrobiales</taxon>
        <taxon>Xanthobacteraceae</taxon>
        <taxon>Labrys</taxon>
    </lineage>
</organism>
<evidence type="ECO:0000313" key="3">
    <source>
        <dbReference type="Proteomes" id="UP001242480"/>
    </source>
</evidence>
<comment type="caution">
    <text evidence="2">The sequence shown here is derived from an EMBL/GenBank/DDBJ whole genome shotgun (WGS) entry which is preliminary data.</text>
</comment>
<dbReference type="SUPFAM" id="SSF52096">
    <property type="entry name" value="ClpP/crotonase"/>
    <property type="match status" value="1"/>
</dbReference>
<name>A0ABU0J0J7_9HYPH</name>
<evidence type="ECO:0000313" key="2">
    <source>
        <dbReference type="EMBL" id="MDQ0467780.1"/>
    </source>
</evidence>
<keyword evidence="3" id="KW-1185">Reference proteome</keyword>
<protein>
    <submittedName>
        <fullName evidence="2">Enoyl-CoA hydratase/carnithine racemase</fullName>
    </submittedName>
</protein>
<gene>
    <name evidence="2" type="ORF">QO011_000775</name>
</gene>
<proteinExistence type="inferred from homology"/>
<evidence type="ECO:0000256" key="1">
    <source>
        <dbReference type="ARBA" id="ARBA00005254"/>
    </source>
</evidence>
<dbReference type="RefSeq" id="WP_307267941.1">
    <property type="nucleotide sequence ID" value="NZ_JAUSVX010000001.1"/>
</dbReference>
<dbReference type="Proteomes" id="UP001242480">
    <property type="component" value="Unassembled WGS sequence"/>
</dbReference>